<evidence type="ECO:0000256" key="1">
    <source>
        <dbReference type="ARBA" id="ARBA00004128"/>
    </source>
</evidence>
<evidence type="ECO:0000256" key="4">
    <source>
        <dbReference type="ARBA" id="ARBA00022554"/>
    </source>
</evidence>
<dbReference type="PANTHER" id="PTHR31851">
    <property type="entry name" value="FE(2+)/MN(2+) TRANSPORTER PCL1"/>
    <property type="match status" value="1"/>
</dbReference>
<evidence type="ECO:0000256" key="6">
    <source>
        <dbReference type="ARBA" id="ARBA00022989"/>
    </source>
</evidence>
<keyword evidence="5 10" id="KW-0812">Transmembrane</keyword>
<keyword evidence="4" id="KW-0926">Vacuole</keyword>
<keyword evidence="12" id="KW-1185">Reference proteome</keyword>
<evidence type="ECO:0000256" key="9">
    <source>
        <dbReference type="SAM" id="MobiDB-lite"/>
    </source>
</evidence>
<dbReference type="Pfam" id="PF01988">
    <property type="entry name" value="VIT1"/>
    <property type="match status" value="1"/>
</dbReference>
<feature type="transmembrane region" description="Helical" evidence="10">
    <location>
        <begin position="307"/>
        <end position="326"/>
    </location>
</feature>
<evidence type="ECO:0000256" key="2">
    <source>
        <dbReference type="ARBA" id="ARBA00007049"/>
    </source>
</evidence>
<dbReference type="InterPro" id="IPR008217">
    <property type="entry name" value="Ccc1_fam"/>
</dbReference>
<gene>
    <name evidence="11" type="ORF">CSSPJE1EN1_LOCUS8556</name>
</gene>
<keyword evidence="6 10" id="KW-1133">Transmembrane helix</keyword>
<comment type="catalytic activity">
    <reaction evidence="8">
        <text>Fe(2+)(in) = Fe(2+)(out)</text>
        <dbReference type="Rhea" id="RHEA:28486"/>
        <dbReference type="ChEBI" id="CHEBI:29033"/>
    </reaction>
    <physiologicalReaction direction="left-to-right" evidence="8">
        <dbReference type="Rhea" id="RHEA:28487"/>
    </physiologicalReaction>
</comment>
<organism evidence="11 12">
    <name type="scientific">Sphagnum jensenii</name>
    <dbReference type="NCBI Taxonomy" id="128206"/>
    <lineage>
        <taxon>Eukaryota</taxon>
        <taxon>Viridiplantae</taxon>
        <taxon>Streptophyta</taxon>
        <taxon>Embryophyta</taxon>
        <taxon>Bryophyta</taxon>
        <taxon>Sphagnophytina</taxon>
        <taxon>Sphagnopsida</taxon>
        <taxon>Sphagnales</taxon>
        <taxon>Sphagnaceae</taxon>
        <taxon>Sphagnum</taxon>
    </lineage>
</organism>
<evidence type="ECO:0000313" key="12">
    <source>
        <dbReference type="Proteomes" id="UP001497444"/>
    </source>
</evidence>
<sequence length="334" mass="35626">MIRMGVPVADQNMELSSSTSSRRSNGSANLQQSGIRPCMNVITVCVDHVEAEKPINESTTVNGNEKNQTEARDEEAPGAMVQHYSHRAPWLRALVLGANDGLVSIASLMMGVEAYNKAGGCESGAHPAAVSGLAGLVAGACSMAIGEYVSVFSQRDSQLADLQIERQEHMQRPEAELEELTQIYVGRGLTYYLAKQVSDCKPTKKTTSRGIDLSTHDVAEELSRVDALKAHARDELGIDLDNLSNPMQAAIASAMAFSVGGVVPLLSGCFISHYTNRLLSIVLASSLALVIFGVIGARLGGANMGKAAVRVCLGGWLAMLITYGIIRIFSFTRL</sequence>
<feature type="transmembrane region" description="Helical" evidence="10">
    <location>
        <begin position="249"/>
        <end position="271"/>
    </location>
</feature>
<evidence type="ECO:0000313" key="11">
    <source>
        <dbReference type="EMBL" id="CAK9263078.1"/>
    </source>
</evidence>
<comment type="similarity">
    <text evidence="2">Belongs to the CCC1 family.</text>
</comment>
<name>A0ABP0W8E4_9BRYO</name>
<evidence type="ECO:0000256" key="7">
    <source>
        <dbReference type="ARBA" id="ARBA00023136"/>
    </source>
</evidence>
<feature type="region of interest" description="Disordered" evidence="9">
    <location>
        <begin position="55"/>
        <end position="77"/>
    </location>
</feature>
<dbReference type="Proteomes" id="UP001497444">
    <property type="component" value="Chromosome 15"/>
</dbReference>
<feature type="transmembrane region" description="Helical" evidence="10">
    <location>
        <begin position="278"/>
        <end position="301"/>
    </location>
</feature>
<comment type="subcellular location">
    <subcellularLocation>
        <location evidence="1">Vacuole membrane</location>
        <topology evidence="1">Multi-pass membrane protein</topology>
    </subcellularLocation>
</comment>
<accession>A0ABP0W8E4</accession>
<feature type="compositionally biased region" description="Polar residues" evidence="9">
    <location>
        <begin position="56"/>
        <end position="66"/>
    </location>
</feature>
<keyword evidence="3" id="KW-0410">Iron transport</keyword>
<protein>
    <submittedName>
        <fullName evidence="11">Uncharacterized protein</fullName>
    </submittedName>
</protein>
<dbReference type="CDD" id="cd02432">
    <property type="entry name" value="Nodulin-21_like_1"/>
    <property type="match status" value="1"/>
</dbReference>
<evidence type="ECO:0000256" key="5">
    <source>
        <dbReference type="ARBA" id="ARBA00022692"/>
    </source>
</evidence>
<evidence type="ECO:0000256" key="3">
    <source>
        <dbReference type="ARBA" id="ARBA00022496"/>
    </source>
</evidence>
<keyword evidence="3" id="KW-0813">Transport</keyword>
<reference evidence="11" key="1">
    <citation type="submission" date="2024-02" db="EMBL/GenBank/DDBJ databases">
        <authorList>
            <consortium name="ELIXIR-Norway"/>
            <consortium name="Elixir Norway"/>
        </authorList>
    </citation>
    <scope>NUCLEOTIDE SEQUENCE</scope>
</reference>
<evidence type="ECO:0000256" key="8">
    <source>
        <dbReference type="ARBA" id="ARBA00044464"/>
    </source>
</evidence>
<keyword evidence="3" id="KW-0408">Iron</keyword>
<evidence type="ECO:0000256" key="10">
    <source>
        <dbReference type="SAM" id="Phobius"/>
    </source>
</evidence>
<keyword evidence="7 10" id="KW-0472">Membrane</keyword>
<proteinExistence type="inferred from homology"/>
<dbReference type="EMBL" id="OZ020110">
    <property type="protein sequence ID" value="CAK9263078.1"/>
    <property type="molecule type" value="Genomic_DNA"/>
</dbReference>
<keyword evidence="3" id="KW-0406">Ion transport</keyword>
<feature type="region of interest" description="Disordered" evidence="9">
    <location>
        <begin position="1"/>
        <end position="32"/>
    </location>
</feature>